<feature type="region of interest" description="Disordered" evidence="1">
    <location>
        <begin position="678"/>
        <end position="726"/>
    </location>
</feature>
<protein>
    <submittedName>
        <fullName evidence="4">Uncharacterized protein LOC124293562 isoform X1</fullName>
    </submittedName>
</protein>
<name>A0ABM3FRV6_NEOLC</name>
<evidence type="ECO:0000313" key="4">
    <source>
        <dbReference type="RefSeq" id="XP_046590728.1"/>
    </source>
</evidence>
<feature type="chain" id="PRO_5046764701" evidence="2">
    <location>
        <begin position="25"/>
        <end position="1269"/>
    </location>
</feature>
<feature type="compositionally biased region" description="Polar residues" evidence="1">
    <location>
        <begin position="574"/>
        <end position="589"/>
    </location>
</feature>
<dbReference type="GeneID" id="124293562"/>
<feature type="compositionally biased region" description="Polar residues" evidence="1">
    <location>
        <begin position="681"/>
        <end position="726"/>
    </location>
</feature>
<feature type="compositionally biased region" description="Basic and acidic residues" evidence="1">
    <location>
        <begin position="528"/>
        <end position="544"/>
    </location>
</feature>
<accession>A0ABM3FRV6</accession>
<dbReference type="Proteomes" id="UP000829291">
    <property type="component" value="Chromosome 3"/>
</dbReference>
<reference evidence="4" key="1">
    <citation type="submission" date="2025-08" db="UniProtKB">
        <authorList>
            <consortium name="RefSeq"/>
        </authorList>
    </citation>
    <scope>IDENTIFICATION</scope>
    <source>
        <tissue evidence="4">Thorax and Abdomen</tissue>
    </source>
</reference>
<evidence type="ECO:0000256" key="2">
    <source>
        <dbReference type="SAM" id="SignalP"/>
    </source>
</evidence>
<gene>
    <name evidence="4" type="primary">LOC124293562</name>
</gene>
<keyword evidence="3" id="KW-1185">Reference proteome</keyword>
<feature type="region of interest" description="Disordered" evidence="1">
    <location>
        <begin position="512"/>
        <end position="549"/>
    </location>
</feature>
<feature type="signal peptide" evidence="2">
    <location>
        <begin position="1"/>
        <end position="24"/>
    </location>
</feature>
<sequence>MYRDVLVLGLSIFLFAITADIVRSSNNDRLKGGEGNSNFSKPCAFVRCDQGENCVSRKFWCKNPPCPIMHYCSKTPRESLKGPITCESVRCSKGYICLVKVRRCHWDRRCTQQAARCVSDHEYYDGPTSCADFHCPPDHRCILRESKCPHSPCRLLRSCAKNKDVQAWHARCRNLGCPSEYECFLRRPPDNCSSSDPCKHTPDCTSTNVNEVPFSPGCRGWICPRNQECSVIVQDSCKLEHGTENCETTRVCREPHASSETIPSPSTRLVPRAPTAVNNVWQLKTPEPLTRSTVDEGLSLIVRDTTLQDEDGDEKVQMTRQKIGGTTTTMYPTVVPPMETAAFPSYPTTVSKVDSRLASIPSQTKCHCSKNTYSLPSGPIYQVPVYVKSPVIKNDADVEKVVHPQQPIAPSMTEWLDYLRLKTGLDAIKIWAKHAEENVKYEYFKEWLESVKNSLGRLKFQIWLREVRKLTSDNPAFQKWLLKNDAIPESTKPYNEDDSSIRKPLVEFPVNTEEVQVPVLDKTQTSQHSKDTDNGNDPADKKSEPGITQNIHDDQELGQIQDQNQLTPVEKQSRNSSISQVETESNDTSLVMPRTDVETTTSRPIPKPRPKNNFDPNVSTNVPQLFSVDQQKPNHLSKKNTGHPRINYGEGPWTAYHQDYYNLGPDSDIHSIKLKNDSLTESRPPNSTYRHQPQSYKTDNNRSDSGYSTDLSESQLNIKNDSTQDNSVDFAARDKNFGKDPREDHPINHFVQLNKSNEILPSKNYRPGEMLIQEIYSAENDSTVGSGLNSSVLLQNSTNNIKTRENTKAPGVKINDVVPFQNIPGNLSLVKSNQSSNHSELDVDSPRNGAKNVARNFTAQEPSTAMLLEHFPPENQTESPEFPAPRQDYKTVHQSDHKVPIAHTYSQNSSADVGVQTKEENLTKTFDLFAPVADQLHITSPWDAVQVLGPKKRTYYALMRFPLERVNDQLQIVGYPLIVSTTSSIDQSDIFHYNAGNLNSQPQPIYLTQNSEPHVPPIPWNLVLKYHKIPHRSPTRQNLDEVEVGNQEERIDLKNQPVSAQQVHKKNAHTELHIPLVNSPHLNAPIELQVQDLGRWHRLGTVQPTQYLRNKVKNIEREYGGGPSIPYNVEATQSMVDMLTSGPRTMTTPNPMPSISNPKPSEVAEIEYDQYECEEQGLTPSPTLETNQKAFAAGDPYSPNSANYDAAKYYYENGDKYGYDDGPLGYDDGYSEQLEINVADYGPEYYDGEITQGIIIHRTADEDKSFSKN</sequence>
<dbReference type="RefSeq" id="XP_046590728.1">
    <property type="nucleotide sequence ID" value="XM_046734772.1"/>
</dbReference>
<feature type="region of interest" description="Disordered" evidence="1">
    <location>
        <begin position="567"/>
        <end position="618"/>
    </location>
</feature>
<evidence type="ECO:0000256" key="1">
    <source>
        <dbReference type="SAM" id="MobiDB-lite"/>
    </source>
</evidence>
<keyword evidence="2" id="KW-0732">Signal</keyword>
<organism evidence="3 4">
    <name type="scientific">Neodiprion lecontei</name>
    <name type="common">Redheaded pine sawfly</name>
    <dbReference type="NCBI Taxonomy" id="441921"/>
    <lineage>
        <taxon>Eukaryota</taxon>
        <taxon>Metazoa</taxon>
        <taxon>Ecdysozoa</taxon>
        <taxon>Arthropoda</taxon>
        <taxon>Hexapoda</taxon>
        <taxon>Insecta</taxon>
        <taxon>Pterygota</taxon>
        <taxon>Neoptera</taxon>
        <taxon>Endopterygota</taxon>
        <taxon>Hymenoptera</taxon>
        <taxon>Tenthredinoidea</taxon>
        <taxon>Diprionidae</taxon>
        <taxon>Diprioninae</taxon>
        <taxon>Neodiprion</taxon>
    </lineage>
</organism>
<evidence type="ECO:0000313" key="3">
    <source>
        <dbReference type="Proteomes" id="UP000829291"/>
    </source>
</evidence>
<proteinExistence type="predicted"/>